<evidence type="ECO:0000259" key="6">
    <source>
        <dbReference type="Pfam" id="PF01979"/>
    </source>
</evidence>
<comment type="similarity">
    <text evidence="1 5">Belongs to the metallo-dependent hydrolases superfamily. NagA family.</text>
</comment>
<dbReference type="RefSeq" id="WP_057804945.1">
    <property type="nucleotide sequence ID" value="NZ_BJYP01000001.1"/>
</dbReference>
<feature type="domain" description="Amidohydrolase-related" evidence="6">
    <location>
        <begin position="44"/>
        <end position="377"/>
    </location>
</feature>
<dbReference type="Proteomes" id="UP000182818">
    <property type="component" value="Unassembled WGS sequence"/>
</dbReference>
<reference evidence="7 8" key="1">
    <citation type="submission" date="2016-10" db="EMBL/GenBank/DDBJ databases">
        <authorList>
            <person name="Varghese N."/>
            <person name="Submissions S."/>
        </authorList>
    </citation>
    <scope>NUCLEOTIDE SEQUENCE [LARGE SCALE GENOMIC DNA]</scope>
    <source>
        <strain evidence="7 8">CGMCC 1.3889</strain>
    </source>
</reference>
<evidence type="ECO:0000313" key="8">
    <source>
        <dbReference type="Proteomes" id="UP000182818"/>
    </source>
</evidence>
<dbReference type="Gene3D" id="2.30.40.10">
    <property type="entry name" value="Urease, subunit C, domain 1"/>
    <property type="match status" value="1"/>
</dbReference>
<evidence type="ECO:0000256" key="2">
    <source>
        <dbReference type="ARBA" id="ARBA00022723"/>
    </source>
</evidence>
<dbReference type="SUPFAM" id="SSF51338">
    <property type="entry name" value="Composite domain of metallo-dependent hydrolases"/>
    <property type="match status" value="1"/>
</dbReference>
<dbReference type="InterPro" id="IPR003764">
    <property type="entry name" value="GlcNAc_6-P_deAcase"/>
</dbReference>
<keyword evidence="3 5" id="KW-0378">Hydrolase</keyword>
<dbReference type="InterPro" id="IPR032466">
    <property type="entry name" value="Metal_Hydrolase"/>
</dbReference>
<dbReference type="InterPro" id="IPR006680">
    <property type="entry name" value="Amidohydro-rel"/>
</dbReference>
<dbReference type="CDD" id="cd00854">
    <property type="entry name" value="NagA"/>
    <property type="match status" value="1"/>
</dbReference>
<accession>A0A1H9KRP4</accession>
<name>A0A1H9KRP4_9LACO</name>
<dbReference type="Pfam" id="PF01979">
    <property type="entry name" value="Amidohydro_1"/>
    <property type="match status" value="1"/>
</dbReference>
<organism evidence="7 8">
    <name type="scientific">Pediococcus ethanolidurans</name>
    <dbReference type="NCBI Taxonomy" id="319653"/>
    <lineage>
        <taxon>Bacteria</taxon>
        <taxon>Bacillati</taxon>
        <taxon>Bacillota</taxon>
        <taxon>Bacilli</taxon>
        <taxon>Lactobacillales</taxon>
        <taxon>Lactobacillaceae</taxon>
        <taxon>Pediococcus</taxon>
    </lineage>
</organism>
<protein>
    <submittedName>
        <fullName evidence="7">N-acetylglucosamine-6-phosphate deacetylase</fullName>
    </submittedName>
</protein>
<keyword evidence="4 5" id="KW-0119">Carbohydrate metabolism</keyword>
<evidence type="ECO:0000313" key="7">
    <source>
        <dbReference type="EMBL" id="SER01841.1"/>
    </source>
</evidence>
<keyword evidence="2" id="KW-0479">Metal-binding</keyword>
<dbReference type="GeneID" id="76042584"/>
<proteinExistence type="inferred from homology"/>
<evidence type="ECO:0000256" key="4">
    <source>
        <dbReference type="ARBA" id="ARBA00023277"/>
    </source>
</evidence>
<dbReference type="NCBIfam" id="TIGR00221">
    <property type="entry name" value="nagA"/>
    <property type="match status" value="1"/>
</dbReference>
<dbReference type="EMBL" id="FOGK01000001">
    <property type="protein sequence ID" value="SER01841.1"/>
    <property type="molecule type" value="Genomic_DNA"/>
</dbReference>
<gene>
    <name evidence="7" type="ORF">SAMN04487973_10166</name>
</gene>
<dbReference type="SUPFAM" id="SSF51556">
    <property type="entry name" value="Metallo-dependent hydrolases"/>
    <property type="match status" value="1"/>
</dbReference>
<comment type="caution">
    <text evidence="7">The sequence shown here is derived from an EMBL/GenBank/DDBJ whole genome shotgun (WGS) entry which is preliminary data.</text>
</comment>
<keyword evidence="8" id="KW-1185">Reference proteome</keyword>
<dbReference type="Gene3D" id="3.20.20.140">
    <property type="entry name" value="Metal-dependent hydrolases"/>
    <property type="match status" value="1"/>
</dbReference>
<dbReference type="InterPro" id="IPR011059">
    <property type="entry name" value="Metal-dep_hydrolase_composite"/>
</dbReference>
<evidence type="ECO:0000256" key="5">
    <source>
        <dbReference type="PIRNR" id="PIRNR038994"/>
    </source>
</evidence>
<sequence length="382" mass="42525">MLIKSSKVLIKDKLQPAVLEIENRKVKFVHNSKYKCDIDYGDSFIVPGFIDLHIHGGYDADVLDDNANSFERVRQHLLSEGTTSFLATSTTLKKDELIKRLKTLGHKIRDQNIDSGSNCLGIHLEGPFINPQYAGAQNRESIITPTIEDFKSFNDASSNTIKRVTIAPEKDSNLLLIRYLHDHKILVSMGHSGASFQDAKNGETAGAKLVTHMFNGMPQIHHRELALSGYALLSDSLVCEFIADGIHINFNTVNLLNKIKTSKKLILITDSNRTKGLPLGEYELHGRQVQLNVDGSVRLKKAGTLAGSILKMNHAVKNVIQNSSIEQVEAFKMASLYPAQLLNISNSKGRLDQGYDADITILDSNYEVTETFIHGKRMEQNK</sequence>
<dbReference type="PIRSF" id="PIRSF038994">
    <property type="entry name" value="NagA"/>
    <property type="match status" value="1"/>
</dbReference>
<dbReference type="PANTHER" id="PTHR11113:SF14">
    <property type="entry name" value="N-ACETYLGLUCOSAMINE-6-PHOSPHATE DEACETYLASE"/>
    <property type="match status" value="1"/>
</dbReference>
<evidence type="ECO:0000256" key="3">
    <source>
        <dbReference type="ARBA" id="ARBA00022801"/>
    </source>
</evidence>
<evidence type="ECO:0000256" key="1">
    <source>
        <dbReference type="ARBA" id="ARBA00010716"/>
    </source>
</evidence>
<dbReference type="PANTHER" id="PTHR11113">
    <property type="entry name" value="N-ACETYLGLUCOSAMINE-6-PHOSPHATE DEACETYLASE"/>
    <property type="match status" value="1"/>
</dbReference>